<dbReference type="AlphaFoldDB" id="A0AAN6MKP7"/>
<sequence length="164" mass="17571">YNARFGDPETQTMMMLLAPDCDLAAILLACCTETLDQVSVPVLPGFACNVVIAAGGYLDSYPRGDVITLAPCPKGKLLLILPLVPLMLSLGVQIFHAGTERDATGELKTAGGRVLSVAAYGSSLEEAVALAYEGVKSVQFNGMFYRRDIASRYEPLCPLEQRGR</sequence>
<dbReference type="Gene3D" id="3.90.600.10">
    <property type="entry name" value="Phosphoribosylglycinamide synthetase, C-terminal domain"/>
    <property type="match status" value="1"/>
</dbReference>
<reference evidence="6" key="2">
    <citation type="submission" date="2023-05" db="EMBL/GenBank/DDBJ databases">
        <authorList>
            <consortium name="Lawrence Berkeley National Laboratory"/>
            <person name="Steindorff A."/>
            <person name="Hensen N."/>
            <person name="Bonometti L."/>
            <person name="Westerberg I."/>
            <person name="Brannstrom I.O."/>
            <person name="Guillou S."/>
            <person name="Cros-Aarteil S."/>
            <person name="Calhoun S."/>
            <person name="Haridas S."/>
            <person name="Kuo A."/>
            <person name="Mondo S."/>
            <person name="Pangilinan J."/>
            <person name="Riley R."/>
            <person name="Labutti K."/>
            <person name="Andreopoulos B."/>
            <person name="Lipzen A."/>
            <person name="Chen C."/>
            <person name="Yanf M."/>
            <person name="Daum C."/>
            <person name="Ng V."/>
            <person name="Clum A."/>
            <person name="Ohm R."/>
            <person name="Martin F."/>
            <person name="Silar P."/>
            <person name="Natvig D."/>
            <person name="Lalanne C."/>
            <person name="Gautier V."/>
            <person name="Ament-Velasquez S.L."/>
            <person name="Kruys A."/>
            <person name="Hutchinson M.I."/>
            <person name="Powell A.J."/>
            <person name="Barry K."/>
            <person name="Miller A.N."/>
            <person name="Grigoriev I.V."/>
            <person name="Debuchy R."/>
            <person name="Gladieux P."/>
            <person name="Thoren M.H."/>
            <person name="Johannesson H."/>
        </authorList>
    </citation>
    <scope>NUCLEOTIDE SEQUENCE</scope>
    <source>
        <strain evidence="6">CBS 103.79</strain>
    </source>
</reference>
<organism evidence="6 7">
    <name type="scientific">Staphylotrichum tortipilum</name>
    <dbReference type="NCBI Taxonomy" id="2831512"/>
    <lineage>
        <taxon>Eukaryota</taxon>
        <taxon>Fungi</taxon>
        <taxon>Dikarya</taxon>
        <taxon>Ascomycota</taxon>
        <taxon>Pezizomycotina</taxon>
        <taxon>Sordariomycetes</taxon>
        <taxon>Sordariomycetidae</taxon>
        <taxon>Sordariales</taxon>
        <taxon>Chaetomiaceae</taxon>
        <taxon>Staphylotrichum</taxon>
    </lineage>
</organism>
<dbReference type="PANTHER" id="PTHR43472">
    <property type="entry name" value="PHOSPHORIBOSYLAMINE--GLYCINE LIGASE"/>
    <property type="match status" value="1"/>
</dbReference>
<evidence type="ECO:0000256" key="4">
    <source>
        <dbReference type="ARBA" id="ARBA00049057"/>
    </source>
</evidence>
<accession>A0AAN6MKP7</accession>
<dbReference type="InterPro" id="IPR020559">
    <property type="entry name" value="PRibGlycinamide_synth_CS"/>
</dbReference>
<dbReference type="InterPro" id="IPR037123">
    <property type="entry name" value="PRibGlycinamide_synth_C_sf"/>
</dbReference>
<comment type="caution">
    <text evidence="6">The sequence shown here is derived from an EMBL/GenBank/DDBJ whole genome shotgun (WGS) entry which is preliminary data.</text>
</comment>
<dbReference type="Gene3D" id="3.30.470.20">
    <property type="entry name" value="ATP-grasp fold, B domain"/>
    <property type="match status" value="1"/>
</dbReference>
<name>A0AAN6MKP7_9PEZI</name>
<dbReference type="EMBL" id="MU855513">
    <property type="protein sequence ID" value="KAK3902379.1"/>
    <property type="molecule type" value="Genomic_DNA"/>
</dbReference>
<protein>
    <recommendedName>
        <fullName evidence="2">Glycinamide ribonucleotide synthetase</fullName>
    </recommendedName>
    <alternativeName>
        <fullName evidence="3">Phosphoribosylglycinamide synthetase</fullName>
    </alternativeName>
</protein>
<dbReference type="Pfam" id="PF02843">
    <property type="entry name" value="GARS_C"/>
    <property type="match status" value="1"/>
</dbReference>
<evidence type="ECO:0000256" key="3">
    <source>
        <dbReference type="ARBA" id="ARBA00042864"/>
    </source>
</evidence>
<feature type="non-terminal residue" evidence="6">
    <location>
        <position position="1"/>
    </location>
</feature>
<comment type="similarity">
    <text evidence="1">Belongs to the GARS family.</text>
</comment>
<dbReference type="GO" id="GO:0009113">
    <property type="term" value="P:purine nucleobase biosynthetic process"/>
    <property type="evidence" value="ECO:0007669"/>
    <property type="project" value="InterPro"/>
</dbReference>
<reference evidence="6" key="1">
    <citation type="journal article" date="2023" name="Mol. Phylogenet. Evol.">
        <title>Genome-scale phylogeny and comparative genomics of the fungal order Sordariales.</title>
        <authorList>
            <person name="Hensen N."/>
            <person name="Bonometti L."/>
            <person name="Westerberg I."/>
            <person name="Brannstrom I.O."/>
            <person name="Guillou S."/>
            <person name="Cros-Aarteil S."/>
            <person name="Calhoun S."/>
            <person name="Haridas S."/>
            <person name="Kuo A."/>
            <person name="Mondo S."/>
            <person name="Pangilinan J."/>
            <person name="Riley R."/>
            <person name="LaButti K."/>
            <person name="Andreopoulos B."/>
            <person name="Lipzen A."/>
            <person name="Chen C."/>
            <person name="Yan M."/>
            <person name="Daum C."/>
            <person name="Ng V."/>
            <person name="Clum A."/>
            <person name="Steindorff A."/>
            <person name="Ohm R.A."/>
            <person name="Martin F."/>
            <person name="Silar P."/>
            <person name="Natvig D.O."/>
            <person name="Lalanne C."/>
            <person name="Gautier V."/>
            <person name="Ament-Velasquez S.L."/>
            <person name="Kruys A."/>
            <person name="Hutchinson M.I."/>
            <person name="Powell A.J."/>
            <person name="Barry K."/>
            <person name="Miller A.N."/>
            <person name="Grigoriev I.V."/>
            <person name="Debuchy R."/>
            <person name="Gladieux P."/>
            <person name="Hiltunen Thoren M."/>
            <person name="Johannesson H."/>
        </authorList>
    </citation>
    <scope>NUCLEOTIDE SEQUENCE</scope>
    <source>
        <strain evidence="6">CBS 103.79</strain>
    </source>
</reference>
<evidence type="ECO:0000259" key="5">
    <source>
        <dbReference type="SMART" id="SM01210"/>
    </source>
</evidence>
<dbReference type="GO" id="GO:0004641">
    <property type="term" value="F:phosphoribosylformylglycinamidine cyclo-ligase activity"/>
    <property type="evidence" value="ECO:0007669"/>
    <property type="project" value="UniProtKB-EC"/>
</dbReference>
<proteinExistence type="inferred from homology"/>
<dbReference type="PANTHER" id="PTHR43472:SF1">
    <property type="entry name" value="PHOSPHORIBOSYLAMINE--GLYCINE LIGASE, CHLOROPLASTIC"/>
    <property type="match status" value="1"/>
</dbReference>
<dbReference type="SUPFAM" id="SSF51246">
    <property type="entry name" value="Rudiment single hybrid motif"/>
    <property type="match status" value="1"/>
</dbReference>
<keyword evidence="7" id="KW-1185">Reference proteome</keyword>
<evidence type="ECO:0000256" key="1">
    <source>
        <dbReference type="ARBA" id="ARBA00038345"/>
    </source>
</evidence>
<comment type="catalytic activity">
    <reaction evidence="4">
        <text>2-formamido-N(1)-(5-O-phospho-beta-D-ribosyl)acetamidine + ATP = 5-amino-1-(5-phospho-beta-D-ribosyl)imidazole + ADP + phosphate + H(+)</text>
        <dbReference type="Rhea" id="RHEA:23032"/>
        <dbReference type="ChEBI" id="CHEBI:15378"/>
        <dbReference type="ChEBI" id="CHEBI:30616"/>
        <dbReference type="ChEBI" id="CHEBI:43474"/>
        <dbReference type="ChEBI" id="CHEBI:137981"/>
        <dbReference type="ChEBI" id="CHEBI:147287"/>
        <dbReference type="ChEBI" id="CHEBI:456216"/>
        <dbReference type="EC" id="6.3.3.1"/>
    </reaction>
</comment>
<dbReference type="SMART" id="SM01210">
    <property type="entry name" value="GARS_C"/>
    <property type="match status" value="1"/>
</dbReference>
<evidence type="ECO:0000313" key="7">
    <source>
        <dbReference type="Proteomes" id="UP001303889"/>
    </source>
</evidence>
<dbReference type="InterPro" id="IPR000115">
    <property type="entry name" value="PRibGlycinamide_synth"/>
</dbReference>
<gene>
    <name evidence="6" type="ORF">C8A05DRAFT_15545</name>
</gene>
<dbReference type="PROSITE" id="PS00184">
    <property type="entry name" value="GARS"/>
    <property type="match status" value="1"/>
</dbReference>
<evidence type="ECO:0000313" key="6">
    <source>
        <dbReference type="EMBL" id="KAK3902379.1"/>
    </source>
</evidence>
<dbReference type="InterPro" id="IPR011054">
    <property type="entry name" value="Rudment_hybrid_motif"/>
</dbReference>
<dbReference type="Proteomes" id="UP001303889">
    <property type="component" value="Unassembled WGS sequence"/>
</dbReference>
<evidence type="ECO:0000256" key="2">
    <source>
        <dbReference type="ARBA" id="ARBA00042242"/>
    </source>
</evidence>
<feature type="domain" description="Phosphoribosylglycinamide synthetase C-domain" evidence="5">
    <location>
        <begin position="46"/>
        <end position="154"/>
    </location>
</feature>
<dbReference type="GO" id="GO:0004637">
    <property type="term" value="F:phosphoribosylamine-glycine ligase activity"/>
    <property type="evidence" value="ECO:0007669"/>
    <property type="project" value="InterPro"/>
</dbReference>
<dbReference type="InterPro" id="IPR020560">
    <property type="entry name" value="PRibGlycinamide_synth_C-dom"/>
</dbReference>